<sequence>MKAVWFALFVLLLARPSRPSQDATPAGSALLPQDEMTAWDAALERSRQQFFKKPNQRIDIVERPATIEPILAPSAKAVAYAEQAIASDVGVEEMEAVLKEMADENKTYDYAQLKFVELLERSIFQNSLPPGRKAFNCLVKAAEIVAWRGDDDCHKKALNAIFLMEELGCWSDVTTVNALLRVIRASAVQGLCSCQDLETVVNHFTTTKYFAVSACAPYRQAEAMVGRIAFKESSAPVGAGRPAVQLDTTSINLLMEIGAHTVWHRKEDPTIVERFIHYFPKYQVKGNVETLEAICLSAFAASRSASMLVWDSERLFAMIDSWQFRMENSIYQTCATGKTSRQNFLTSNKWKSTLRPNSKCLVLLLRAMAETIEATRLASADRVKVSVQAERLINNFGVHSKVREDPQVFAAWMLIAMREAWDRGDGSTERTGGEGDEDIEKVFQIRQQAISHGLEETEEMKSLLHEAEVLLSRREQNRRARMVNEQMKRRFGQESGGVAKVLMRGILDTNDVPDLWETF</sequence>
<feature type="chain" id="PRO_5031270479" evidence="1">
    <location>
        <begin position="20"/>
        <end position="519"/>
    </location>
</feature>
<feature type="signal peptide" evidence="1">
    <location>
        <begin position="1"/>
        <end position="19"/>
    </location>
</feature>
<dbReference type="EMBL" id="HBEO01036684">
    <property type="protein sequence ID" value="CAD8510639.1"/>
    <property type="molecule type" value="Transcribed_RNA"/>
</dbReference>
<evidence type="ECO:0000313" key="2">
    <source>
        <dbReference type="EMBL" id="CAD8510639.1"/>
    </source>
</evidence>
<protein>
    <submittedName>
        <fullName evidence="2">Uncharacterized protein</fullName>
    </submittedName>
</protein>
<accession>A0A7S0NFN8</accession>
<evidence type="ECO:0000256" key="1">
    <source>
        <dbReference type="SAM" id="SignalP"/>
    </source>
</evidence>
<gene>
    <name evidence="2" type="ORF">HPHI1048_LOCUS24868</name>
</gene>
<proteinExistence type="predicted"/>
<keyword evidence="1" id="KW-0732">Signal</keyword>
<name>A0A7S0NFN8_9CRYP</name>
<dbReference type="AlphaFoldDB" id="A0A7S0NFN8"/>
<reference evidence="2" key="1">
    <citation type="submission" date="2021-01" db="EMBL/GenBank/DDBJ databases">
        <authorList>
            <person name="Corre E."/>
            <person name="Pelletier E."/>
            <person name="Niang G."/>
            <person name="Scheremetjew M."/>
            <person name="Finn R."/>
            <person name="Kale V."/>
            <person name="Holt S."/>
            <person name="Cochrane G."/>
            <person name="Meng A."/>
            <person name="Brown T."/>
            <person name="Cohen L."/>
        </authorList>
    </citation>
    <scope>NUCLEOTIDE SEQUENCE</scope>
    <source>
        <strain evidence="2">CCMP325</strain>
    </source>
</reference>
<organism evidence="2">
    <name type="scientific">Hanusia phi</name>
    <dbReference type="NCBI Taxonomy" id="3032"/>
    <lineage>
        <taxon>Eukaryota</taxon>
        <taxon>Cryptophyceae</taxon>
        <taxon>Pyrenomonadales</taxon>
        <taxon>Geminigeraceae</taxon>
        <taxon>Hanusia</taxon>
    </lineage>
</organism>